<evidence type="ECO:0000313" key="2">
    <source>
        <dbReference type="Proteomes" id="UP000299102"/>
    </source>
</evidence>
<proteinExistence type="predicted"/>
<dbReference type="AlphaFoldDB" id="A0A4C1VQM7"/>
<dbReference type="Proteomes" id="UP000299102">
    <property type="component" value="Unassembled WGS sequence"/>
</dbReference>
<dbReference type="EMBL" id="BGZK01000382">
    <property type="protein sequence ID" value="GBP40499.1"/>
    <property type="molecule type" value="Genomic_DNA"/>
</dbReference>
<accession>A0A4C1VQM7</accession>
<keyword evidence="2" id="KW-1185">Reference proteome</keyword>
<comment type="caution">
    <text evidence="1">The sequence shown here is derived from an EMBL/GenBank/DDBJ whole genome shotgun (WGS) entry which is preliminary data.</text>
</comment>
<evidence type="ECO:0000313" key="1">
    <source>
        <dbReference type="EMBL" id="GBP40499.1"/>
    </source>
</evidence>
<reference evidence="1 2" key="1">
    <citation type="journal article" date="2019" name="Commun. Biol.">
        <title>The bagworm genome reveals a unique fibroin gene that provides high tensile strength.</title>
        <authorList>
            <person name="Kono N."/>
            <person name="Nakamura H."/>
            <person name="Ohtoshi R."/>
            <person name="Tomita M."/>
            <person name="Numata K."/>
            <person name="Arakawa K."/>
        </authorList>
    </citation>
    <scope>NUCLEOTIDE SEQUENCE [LARGE SCALE GENOMIC DNA]</scope>
</reference>
<sequence>MGNETLTIGVANIVSQGREGAGGIKIFTAPRFLGIYYLFRRTVFATKYTGEFDIQFILDISERSWSTMQKIVPRNEIARVCRPQRKATPRLLPGTHQRLGMFIRV</sequence>
<gene>
    <name evidence="1" type="ORF">EVAR_30558_1</name>
</gene>
<protein>
    <submittedName>
        <fullName evidence="1">Uncharacterized protein</fullName>
    </submittedName>
</protein>
<organism evidence="1 2">
    <name type="scientific">Eumeta variegata</name>
    <name type="common">Bagworm moth</name>
    <name type="synonym">Eumeta japonica</name>
    <dbReference type="NCBI Taxonomy" id="151549"/>
    <lineage>
        <taxon>Eukaryota</taxon>
        <taxon>Metazoa</taxon>
        <taxon>Ecdysozoa</taxon>
        <taxon>Arthropoda</taxon>
        <taxon>Hexapoda</taxon>
        <taxon>Insecta</taxon>
        <taxon>Pterygota</taxon>
        <taxon>Neoptera</taxon>
        <taxon>Endopterygota</taxon>
        <taxon>Lepidoptera</taxon>
        <taxon>Glossata</taxon>
        <taxon>Ditrysia</taxon>
        <taxon>Tineoidea</taxon>
        <taxon>Psychidae</taxon>
        <taxon>Oiketicinae</taxon>
        <taxon>Eumeta</taxon>
    </lineage>
</organism>
<name>A0A4C1VQM7_EUMVA</name>